<evidence type="ECO:0000313" key="3">
    <source>
        <dbReference type="EMBL" id="KAB1646948.1"/>
    </source>
</evidence>
<feature type="transmembrane region" description="Helical" evidence="2">
    <location>
        <begin position="6"/>
        <end position="33"/>
    </location>
</feature>
<feature type="compositionally biased region" description="Basic and acidic residues" evidence="1">
    <location>
        <begin position="79"/>
        <end position="88"/>
    </location>
</feature>
<evidence type="ECO:0000256" key="1">
    <source>
        <dbReference type="SAM" id="MobiDB-lite"/>
    </source>
</evidence>
<name>A0A6H9WFP0_9MICO</name>
<sequence>MAPAAAIAVPVIPVAILALGIAAVILFLIGLGYELGRIVQWILTEQISGPWIVWDEANQGPDSTGSTEAPDEVTSVSKHGQEQIEGRDGGVGVSDAAIEDAVSNPIETVYVPATDTWRITGKDAVVVLNPQGRLVTAWATNSRGYR</sequence>
<organism evidence="3 4">
    <name type="scientific">Pseudoclavibacter endophyticus</name>
    <dbReference type="NCBI Taxonomy" id="1778590"/>
    <lineage>
        <taxon>Bacteria</taxon>
        <taxon>Bacillati</taxon>
        <taxon>Actinomycetota</taxon>
        <taxon>Actinomycetes</taxon>
        <taxon>Micrococcales</taxon>
        <taxon>Microbacteriaceae</taxon>
        <taxon>Pseudoclavibacter</taxon>
    </lineage>
</organism>
<gene>
    <name evidence="3" type="ORF">F8O04_14605</name>
</gene>
<reference evidence="3 4" key="1">
    <citation type="submission" date="2019-09" db="EMBL/GenBank/DDBJ databases">
        <title>Phylogeny of genus Pseudoclavibacter and closely related genus.</title>
        <authorList>
            <person name="Li Y."/>
        </authorList>
    </citation>
    <scope>NUCLEOTIDE SEQUENCE [LARGE SCALE GENOMIC DNA]</scope>
    <source>
        <strain evidence="3 4">EGI 60007</strain>
    </source>
</reference>
<dbReference type="EMBL" id="WBJY01000004">
    <property type="protein sequence ID" value="KAB1646948.1"/>
    <property type="molecule type" value="Genomic_DNA"/>
</dbReference>
<keyword evidence="2" id="KW-0472">Membrane</keyword>
<feature type="region of interest" description="Disordered" evidence="1">
    <location>
        <begin position="58"/>
        <end position="91"/>
    </location>
</feature>
<evidence type="ECO:0000313" key="4">
    <source>
        <dbReference type="Proteomes" id="UP000431744"/>
    </source>
</evidence>
<keyword evidence="4" id="KW-1185">Reference proteome</keyword>
<comment type="caution">
    <text evidence="3">The sequence shown here is derived from an EMBL/GenBank/DDBJ whole genome shotgun (WGS) entry which is preliminary data.</text>
</comment>
<dbReference type="OrthoDB" id="5326845at2"/>
<keyword evidence="2" id="KW-1133">Transmembrane helix</keyword>
<dbReference type="AlphaFoldDB" id="A0A6H9WFP0"/>
<proteinExistence type="predicted"/>
<dbReference type="RefSeq" id="WP_158030114.1">
    <property type="nucleotide sequence ID" value="NZ_BMHG01000002.1"/>
</dbReference>
<protein>
    <submittedName>
        <fullName evidence="3">Uncharacterized protein</fullName>
    </submittedName>
</protein>
<accession>A0A6H9WFP0</accession>
<evidence type="ECO:0000256" key="2">
    <source>
        <dbReference type="SAM" id="Phobius"/>
    </source>
</evidence>
<keyword evidence="2" id="KW-0812">Transmembrane</keyword>
<dbReference type="Proteomes" id="UP000431744">
    <property type="component" value="Unassembled WGS sequence"/>
</dbReference>